<proteinExistence type="predicted"/>
<evidence type="ECO:0000256" key="1">
    <source>
        <dbReference type="SAM" id="MobiDB-lite"/>
    </source>
</evidence>
<name>A0A914YYF2_9BILA</name>
<feature type="region of interest" description="Disordered" evidence="1">
    <location>
        <begin position="1"/>
        <end position="26"/>
    </location>
</feature>
<dbReference type="Proteomes" id="UP000887577">
    <property type="component" value="Unplaced"/>
</dbReference>
<organism evidence="3 4">
    <name type="scientific">Panagrolaimus superbus</name>
    <dbReference type="NCBI Taxonomy" id="310955"/>
    <lineage>
        <taxon>Eukaryota</taxon>
        <taxon>Metazoa</taxon>
        <taxon>Ecdysozoa</taxon>
        <taxon>Nematoda</taxon>
        <taxon>Chromadorea</taxon>
        <taxon>Rhabditida</taxon>
        <taxon>Tylenchina</taxon>
        <taxon>Panagrolaimomorpha</taxon>
        <taxon>Panagrolaimoidea</taxon>
        <taxon>Panagrolaimidae</taxon>
        <taxon>Panagrolaimus</taxon>
    </lineage>
</organism>
<dbReference type="AlphaFoldDB" id="A0A914YYF2"/>
<protein>
    <submittedName>
        <fullName evidence="4">Reverse transcriptase domain-containing protein</fullName>
    </submittedName>
</protein>
<evidence type="ECO:0000313" key="4">
    <source>
        <dbReference type="WBParaSite" id="PSU_v2.g4981.t1"/>
    </source>
</evidence>
<feature type="compositionally biased region" description="Basic residues" evidence="1">
    <location>
        <begin position="1"/>
        <end position="22"/>
    </location>
</feature>
<dbReference type="WBParaSite" id="PSU_v2.g4981.t1">
    <property type="protein sequence ID" value="PSU_v2.g4981.t1"/>
    <property type="gene ID" value="PSU_v2.g4981"/>
</dbReference>
<keyword evidence="3" id="KW-1185">Reference proteome</keyword>
<dbReference type="PROSITE" id="PS50878">
    <property type="entry name" value="RT_POL"/>
    <property type="match status" value="1"/>
</dbReference>
<accession>A0A914YYF2</accession>
<dbReference type="Pfam" id="PF00078">
    <property type="entry name" value="RVT_1"/>
    <property type="match status" value="1"/>
</dbReference>
<dbReference type="InterPro" id="IPR000477">
    <property type="entry name" value="RT_dom"/>
</dbReference>
<sequence length="312" mass="35334">MERRSNKKNYNKHSFKSTKNQRTKADYQRIQRLYRVNRKKAFNQIVQDAETKNCEIEEETVVNHFKNVYAKSDRQSTPQPECIPQYPEISEDDKNPLGPAFTISEVYEALKKCSNSAPGPDSITYATLKKFDPSGAVFAAVFNAVKRLKHIPQAWDTSSTILIFKKDDPSDIKNWRPIALSNTISKLYASTIAKRIQSWAIRNKIISKSQKGFMPFEGCLEHTFEIQTIIQHAKRNGNETVIAWLDLYNAFGNLPHSSLFHTLEMSGLAAETIDEIKLLYANSTTSIRLPSGPSESILIESGVKQGSNDSCH</sequence>
<dbReference type="PANTHER" id="PTHR19446">
    <property type="entry name" value="REVERSE TRANSCRIPTASES"/>
    <property type="match status" value="1"/>
</dbReference>
<feature type="domain" description="Reverse transcriptase" evidence="2">
    <location>
        <begin position="144"/>
        <end position="312"/>
    </location>
</feature>
<evidence type="ECO:0000259" key="2">
    <source>
        <dbReference type="PROSITE" id="PS50878"/>
    </source>
</evidence>
<reference evidence="4" key="1">
    <citation type="submission" date="2022-11" db="UniProtKB">
        <authorList>
            <consortium name="WormBaseParasite"/>
        </authorList>
    </citation>
    <scope>IDENTIFICATION</scope>
</reference>
<dbReference type="CDD" id="cd01650">
    <property type="entry name" value="RT_nLTR_like"/>
    <property type="match status" value="1"/>
</dbReference>
<evidence type="ECO:0000313" key="3">
    <source>
        <dbReference type="Proteomes" id="UP000887577"/>
    </source>
</evidence>